<dbReference type="AlphaFoldDB" id="A0A455SZX3"/>
<proteinExistence type="predicted"/>
<protein>
    <recommendedName>
        <fullName evidence="2">MOSC domain-containing protein</fullName>
    </recommendedName>
</protein>
<gene>
    <name evidence="1" type="ORF">KTA_06610</name>
</gene>
<name>A0A455SZX3_9CHLR</name>
<organism evidence="1">
    <name type="scientific">Thermogemmatispora argillosa</name>
    <dbReference type="NCBI Taxonomy" id="2045280"/>
    <lineage>
        <taxon>Bacteria</taxon>
        <taxon>Bacillati</taxon>
        <taxon>Chloroflexota</taxon>
        <taxon>Ktedonobacteria</taxon>
        <taxon>Thermogemmatisporales</taxon>
        <taxon>Thermogemmatisporaceae</taxon>
        <taxon>Thermogemmatispora</taxon>
    </lineage>
</organism>
<sequence>MSTVLPAGSAGKEEEEWLPLGPIVHLQVQTSPLKVPGDDDGLCYDPSPLRSVSQLWLSADGVFALLPDGSRLLDVHHREHPRSRNRGGKNGVSLGFTAHYRAMRARFGEHLVDGCAGENVLIATEEPVRLEQLLNGLVIVGVETRRRVRLTRLRVATPCLEFTRFALGPEALFASPPELKAALQFLDRGQRGFYATCLAEEAIPIACGDQVFALCSPDQGETAGKAAAG</sequence>
<evidence type="ECO:0008006" key="2">
    <source>
        <dbReference type="Google" id="ProtNLM"/>
    </source>
</evidence>
<dbReference type="EMBL" id="AP019377">
    <property type="protein sequence ID" value="BBH92462.1"/>
    <property type="molecule type" value="Genomic_DNA"/>
</dbReference>
<evidence type="ECO:0000313" key="1">
    <source>
        <dbReference type="EMBL" id="BBH92462.1"/>
    </source>
</evidence>
<reference evidence="1" key="1">
    <citation type="submission" date="2018-12" db="EMBL/GenBank/DDBJ databases">
        <title>Novel natural products biosynthetic potential of the class Ktedonobacteria.</title>
        <authorList>
            <person name="Zheng Y."/>
            <person name="Saitou A."/>
            <person name="Wang C.M."/>
            <person name="Toyoda A."/>
            <person name="Minakuchi Y."/>
            <person name="Sekiguchi Y."/>
            <person name="Ueda K."/>
            <person name="Takano H."/>
            <person name="Sakai Y."/>
            <person name="Yokota A."/>
            <person name="Yabe S."/>
        </authorList>
    </citation>
    <scope>NUCLEOTIDE SEQUENCE</scope>
    <source>
        <strain evidence="1">A3-2</strain>
    </source>
</reference>
<accession>A0A455SZX3</accession>